<dbReference type="STRING" id="285473.A4G23_02417"/>
<dbReference type="PANTHER" id="PTHR37167:SF1">
    <property type="entry name" value="1,4-DIHYDROXY-6-NAPHTOATE SYNTHASE"/>
    <property type="match status" value="1"/>
</dbReference>
<evidence type="ECO:0000313" key="5">
    <source>
        <dbReference type="EMBL" id="AOT59575.1"/>
    </source>
</evidence>
<evidence type="ECO:0000313" key="6">
    <source>
        <dbReference type="Proteomes" id="UP000095349"/>
    </source>
</evidence>
<keyword evidence="2 4" id="KW-0474">Menaquinone biosynthesis</keyword>
<dbReference type="EC" id="4.1.99.29" evidence="4"/>
<gene>
    <name evidence="4 5" type="primary">mqnD</name>
    <name evidence="5" type="ORF">A4G23_02417</name>
</gene>
<accession>A0A1D8G2B8</accession>
<evidence type="ECO:0000256" key="1">
    <source>
        <dbReference type="ARBA" id="ARBA00004863"/>
    </source>
</evidence>
<dbReference type="PATRIC" id="fig|285473.5.peg.2534"/>
<dbReference type="EMBL" id="CP017316">
    <property type="protein sequence ID" value="AOT59575.1"/>
    <property type="molecule type" value="Genomic_DNA"/>
</dbReference>
<feature type="active site" description="Proton acceptor" evidence="4">
    <location>
        <position position="151"/>
    </location>
</feature>
<dbReference type="GO" id="GO:0016830">
    <property type="term" value="F:carbon-carbon lyase activity"/>
    <property type="evidence" value="ECO:0007669"/>
    <property type="project" value="UniProtKB-UniRule"/>
</dbReference>
<organism evidence="5 6">
    <name type="scientific">Streptomyces rubrolavendulae</name>
    <dbReference type="NCBI Taxonomy" id="285473"/>
    <lineage>
        <taxon>Bacteria</taxon>
        <taxon>Bacillati</taxon>
        <taxon>Actinomycetota</taxon>
        <taxon>Actinomycetes</taxon>
        <taxon>Kitasatosporales</taxon>
        <taxon>Streptomycetaceae</taxon>
        <taxon>Streptomyces</taxon>
    </lineage>
</organism>
<dbReference type="AlphaFoldDB" id="A0A1D8G2B8"/>
<dbReference type="CDD" id="cd13635">
    <property type="entry name" value="PBP2_Ttha1568_Mqnd"/>
    <property type="match status" value="1"/>
</dbReference>
<keyword evidence="3 4" id="KW-0456">Lyase</keyword>
<feature type="binding site" evidence="4">
    <location>
        <begin position="54"/>
        <end position="56"/>
    </location>
    <ligand>
        <name>substrate</name>
    </ligand>
</feature>
<evidence type="ECO:0000256" key="3">
    <source>
        <dbReference type="ARBA" id="ARBA00023239"/>
    </source>
</evidence>
<dbReference type="KEGG" id="srn:A4G23_02417"/>
<dbReference type="SUPFAM" id="SSF53850">
    <property type="entry name" value="Periplasmic binding protein-like II"/>
    <property type="match status" value="1"/>
</dbReference>
<protein>
    <recommendedName>
        <fullName evidence="4">1,4-dihydroxy-6-naphtoate synthase</fullName>
        <ecNumber evidence="4">4.1.99.29</ecNumber>
    </recommendedName>
    <alternativeName>
        <fullName evidence="4">Menaquinone biosynthetic enzyme MqnD</fullName>
    </alternativeName>
</protein>
<dbReference type="Proteomes" id="UP000095349">
    <property type="component" value="Chromosome"/>
</dbReference>
<proteinExistence type="inferred from homology"/>
<dbReference type="RefSeq" id="WP_203233008.1">
    <property type="nucleotide sequence ID" value="NZ_CP017316.1"/>
</dbReference>
<dbReference type="PANTHER" id="PTHR37167">
    <property type="entry name" value="1,4-DIHYDROXY-6-NAPHTOATE SYNTHASE"/>
    <property type="match status" value="1"/>
</dbReference>
<feature type="binding site" evidence="4">
    <location>
        <begin position="106"/>
        <end position="107"/>
    </location>
    <ligand>
        <name>substrate</name>
    </ligand>
</feature>
<dbReference type="InterPro" id="IPR003773">
    <property type="entry name" value="Menaquinone_biosynth"/>
</dbReference>
<name>A0A1D8G2B8_9ACTN</name>
<dbReference type="Pfam" id="PF02621">
    <property type="entry name" value="VitK2_biosynth"/>
    <property type="match status" value="1"/>
</dbReference>
<sequence>MVTRIAYSPCPNDTFVFHAWAHGLVPGAPELDVTFADIDVTNGMAERGELDVLKVSYAVLPWVLDEYALLPCGGALGRGCGPLVLAREPGLDLSGRTVAVPSERSTAYLLFRLWAAQAVPGGGVGEVVVMPFHEIMPAVRDGKVDAGLVIHEARFTYQDYGLHRLADMGEHWEATTGHPIPLGAIIAKRSLGARALRGLADAARESVRRAWDSPSASAEYVRAHAQEMAPDVARRHIDLYVNDFTEDLGPAGYEAVHALLSRAASQGLVPPVPPASLAFP</sequence>
<comment type="similarity">
    <text evidence="4">Belongs to the MqnA/MqnD family. MqnD subfamily.</text>
</comment>
<keyword evidence="6" id="KW-1185">Reference proteome</keyword>
<dbReference type="GO" id="GO:0009234">
    <property type="term" value="P:menaquinone biosynthetic process"/>
    <property type="evidence" value="ECO:0007669"/>
    <property type="project" value="UniProtKB-UniRule"/>
</dbReference>
<dbReference type="InterPro" id="IPR030869">
    <property type="entry name" value="MqnD"/>
</dbReference>
<reference evidence="5 6" key="1">
    <citation type="submission" date="2016-09" db="EMBL/GenBank/DDBJ databases">
        <title>Streptomyces rubrolavendulae MJM4426 Genome sequencing and assembly.</title>
        <authorList>
            <person name="Kim J.-G."/>
        </authorList>
    </citation>
    <scope>NUCLEOTIDE SEQUENCE [LARGE SCALE GENOMIC DNA]</scope>
    <source>
        <strain evidence="5 6">MJM4426</strain>
    </source>
</reference>
<dbReference type="Gene3D" id="3.40.190.10">
    <property type="entry name" value="Periplasmic binding protein-like II"/>
    <property type="match status" value="2"/>
</dbReference>
<evidence type="ECO:0000256" key="4">
    <source>
        <dbReference type="HAMAP-Rule" id="MF_00996"/>
    </source>
</evidence>
<comment type="catalytic activity">
    <reaction evidence="4">
        <text>cyclic dehypoxanthinylfutalosinate = 1,4-dihydroxy-6-naphthoate + dihydroxyacetone</text>
        <dbReference type="Rhea" id="RHEA:33087"/>
        <dbReference type="ChEBI" id="CHEBI:16016"/>
        <dbReference type="ChEBI" id="CHEBI:64254"/>
        <dbReference type="ChEBI" id="CHEBI:64270"/>
        <dbReference type="EC" id="4.1.99.29"/>
    </reaction>
</comment>
<comment type="function">
    <text evidence="4">Catalyzes the conversion of cyclic dehypoxanthine futalosine (cyclic DHFL) into 1,4-dihydroxy-6-naphthoate, a step in the biosynthesis of menaquinone (MK, vitamin K2).</text>
</comment>
<dbReference type="UniPathway" id="UPA00079"/>
<comment type="pathway">
    <text evidence="1 4">Quinol/quinone metabolism; menaquinone biosynthesis.</text>
</comment>
<evidence type="ECO:0000256" key="2">
    <source>
        <dbReference type="ARBA" id="ARBA00022428"/>
    </source>
</evidence>
<dbReference type="HAMAP" id="MF_00996">
    <property type="entry name" value="MqnD"/>
    <property type="match status" value="1"/>
</dbReference>